<feature type="transmembrane region" description="Helical" evidence="7">
    <location>
        <begin position="174"/>
        <end position="196"/>
    </location>
</feature>
<dbReference type="Pfam" id="PF05977">
    <property type="entry name" value="MFS_3"/>
    <property type="match status" value="1"/>
</dbReference>
<dbReference type="PANTHER" id="PTHR23513">
    <property type="entry name" value="INTEGRAL MEMBRANE EFFLUX PROTEIN-RELATED"/>
    <property type="match status" value="1"/>
</dbReference>
<dbReference type="RefSeq" id="WP_191703006.1">
    <property type="nucleotide sequence ID" value="NZ_JACSPW010000003.1"/>
</dbReference>
<reference evidence="8 9" key="1">
    <citation type="submission" date="2020-08" db="EMBL/GenBank/DDBJ databases">
        <title>A Genomic Blueprint of the Chicken Gut Microbiome.</title>
        <authorList>
            <person name="Gilroy R."/>
            <person name="Ravi A."/>
            <person name="Getino M."/>
            <person name="Pursley I."/>
            <person name="Horton D.L."/>
            <person name="Alikhan N.-F."/>
            <person name="Baker D."/>
            <person name="Gharbi K."/>
            <person name="Hall N."/>
            <person name="Watson M."/>
            <person name="Adriaenssens E.M."/>
            <person name="Foster-Nyarko E."/>
            <person name="Jarju S."/>
            <person name="Secka A."/>
            <person name="Antonio M."/>
            <person name="Oren A."/>
            <person name="Chaudhuri R."/>
            <person name="La Ragione R.M."/>
            <person name="Hildebrand F."/>
            <person name="Pallen M.J."/>
        </authorList>
    </citation>
    <scope>NUCLEOTIDE SEQUENCE [LARGE SCALE GENOMIC DNA]</scope>
    <source>
        <strain evidence="8 9">Sa1YVA6</strain>
    </source>
</reference>
<organism evidence="8 9">
    <name type="scientific">Solibacillus merdavium</name>
    <dbReference type="NCBI Taxonomy" id="2762218"/>
    <lineage>
        <taxon>Bacteria</taxon>
        <taxon>Bacillati</taxon>
        <taxon>Bacillota</taxon>
        <taxon>Bacilli</taxon>
        <taxon>Bacillales</taxon>
        <taxon>Caryophanaceae</taxon>
        <taxon>Solibacillus</taxon>
    </lineage>
</organism>
<feature type="transmembrane region" description="Helical" evidence="7">
    <location>
        <begin position="230"/>
        <end position="257"/>
    </location>
</feature>
<keyword evidence="2" id="KW-0813">Transport</keyword>
<accession>A0ABR8XKD1</accession>
<proteinExistence type="predicted"/>
<evidence type="ECO:0000256" key="2">
    <source>
        <dbReference type="ARBA" id="ARBA00022448"/>
    </source>
</evidence>
<comment type="subcellular location">
    <subcellularLocation>
        <location evidence="1">Cell membrane</location>
        <topology evidence="1">Multi-pass membrane protein</topology>
    </subcellularLocation>
</comment>
<dbReference type="CDD" id="cd06173">
    <property type="entry name" value="MFS_MefA_like"/>
    <property type="match status" value="1"/>
</dbReference>
<feature type="transmembrane region" description="Helical" evidence="7">
    <location>
        <begin position="78"/>
        <end position="97"/>
    </location>
</feature>
<feature type="transmembrane region" description="Helical" evidence="7">
    <location>
        <begin position="148"/>
        <end position="168"/>
    </location>
</feature>
<keyword evidence="3" id="KW-1003">Cell membrane</keyword>
<evidence type="ECO:0000313" key="9">
    <source>
        <dbReference type="Proteomes" id="UP000600565"/>
    </source>
</evidence>
<feature type="transmembrane region" description="Helical" evidence="7">
    <location>
        <begin position="12"/>
        <end position="31"/>
    </location>
</feature>
<feature type="transmembrane region" description="Helical" evidence="7">
    <location>
        <begin position="323"/>
        <end position="348"/>
    </location>
</feature>
<dbReference type="EMBL" id="JACSPW010000003">
    <property type="protein sequence ID" value="MBD8032406.1"/>
    <property type="molecule type" value="Genomic_DNA"/>
</dbReference>
<dbReference type="InterPro" id="IPR010290">
    <property type="entry name" value="TM_effector"/>
</dbReference>
<feature type="transmembrane region" description="Helical" evidence="7">
    <location>
        <begin position="388"/>
        <end position="407"/>
    </location>
</feature>
<evidence type="ECO:0000256" key="5">
    <source>
        <dbReference type="ARBA" id="ARBA00022989"/>
    </source>
</evidence>
<keyword evidence="5 7" id="KW-1133">Transmembrane helix</keyword>
<dbReference type="Gene3D" id="1.20.1250.20">
    <property type="entry name" value="MFS general substrate transporter like domains"/>
    <property type="match status" value="1"/>
</dbReference>
<evidence type="ECO:0000256" key="1">
    <source>
        <dbReference type="ARBA" id="ARBA00004651"/>
    </source>
</evidence>
<keyword evidence="4 7" id="KW-0812">Transmembrane</keyword>
<protein>
    <submittedName>
        <fullName evidence="8">MFS transporter</fullName>
    </submittedName>
</protein>
<dbReference type="InterPro" id="IPR036259">
    <property type="entry name" value="MFS_trans_sf"/>
</dbReference>
<feature type="transmembrane region" description="Helical" evidence="7">
    <location>
        <begin position="360"/>
        <end position="382"/>
    </location>
</feature>
<dbReference type="Proteomes" id="UP000600565">
    <property type="component" value="Unassembled WGS sequence"/>
</dbReference>
<evidence type="ECO:0000256" key="6">
    <source>
        <dbReference type="ARBA" id="ARBA00023136"/>
    </source>
</evidence>
<gene>
    <name evidence="8" type="ORF">H9632_04945</name>
</gene>
<keyword evidence="6 7" id="KW-0472">Membrane</keyword>
<dbReference type="SUPFAM" id="SSF103473">
    <property type="entry name" value="MFS general substrate transporter"/>
    <property type="match status" value="1"/>
</dbReference>
<name>A0ABR8XKD1_9BACL</name>
<evidence type="ECO:0000313" key="8">
    <source>
        <dbReference type="EMBL" id="MBD8032406.1"/>
    </source>
</evidence>
<evidence type="ECO:0000256" key="3">
    <source>
        <dbReference type="ARBA" id="ARBA00022475"/>
    </source>
</evidence>
<comment type="caution">
    <text evidence="8">The sequence shown here is derived from an EMBL/GenBank/DDBJ whole genome shotgun (WGS) entry which is preliminary data.</text>
</comment>
<evidence type="ECO:0000256" key="4">
    <source>
        <dbReference type="ARBA" id="ARBA00022692"/>
    </source>
</evidence>
<feature type="transmembrane region" description="Helical" evidence="7">
    <location>
        <begin position="294"/>
        <end position="317"/>
    </location>
</feature>
<feature type="transmembrane region" description="Helical" evidence="7">
    <location>
        <begin position="103"/>
        <end position="127"/>
    </location>
</feature>
<dbReference type="PANTHER" id="PTHR23513:SF6">
    <property type="entry name" value="MAJOR FACILITATOR SUPERFAMILY ASSOCIATED DOMAIN-CONTAINING PROTEIN"/>
    <property type="match status" value="1"/>
</dbReference>
<evidence type="ECO:0000256" key="7">
    <source>
        <dbReference type="SAM" id="Phobius"/>
    </source>
</evidence>
<keyword evidence="9" id="KW-1185">Reference proteome</keyword>
<sequence>MTEQLKLKKATYNLYTFLISKMIGSLGGHVYSFGISMYILSVTGSSLSFATTIVLSYLPRIILAPVAGVIGDRLPRKWLVLGGQAGVILTISALLLYTHEFGLSLMAIYITTVFNGIFLTFSSVSFSASIANLVDEARLQKAMSFNQLSYSISGISGPILGGVLFGFVSMEMFLIIFISAAIITLILESTMNFTLYKKDSMTTEELPKESMLESFKSGFRYVNKKPIIKAILWTALLLNLFFTAINVGGDFILLTILHLDPKLIGLTEAGAAVGVLVTSIYFASRSNVKFPLLVVKRSTFASSVVVIAAALPLIIQFSTMMNFIYYFIIMFLFGSLGVITNTPIGVIMQTSIDEEYRGRVFGIIEMMATAAMPIGTLGFGILYDIIPAQYILLFSGTILIAIVLILLRRSIIEMAHPELKTNHVVVETEVATSNKVI</sequence>
<feature type="transmembrane region" description="Helical" evidence="7">
    <location>
        <begin position="263"/>
        <end position="282"/>
    </location>
</feature>